<accession>A0A2G8JMM7</accession>
<keyword evidence="2" id="KW-1185">Reference proteome</keyword>
<dbReference type="AlphaFoldDB" id="A0A2G8JMM7"/>
<reference evidence="1 2" key="1">
    <citation type="journal article" date="2017" name="PLoS Biol.">
        <title>The sea cucumber genome provides insights into morphological evolution and visceral regeneration.</title>
        <authorList>
            <person name="Zhang X."/>
            <person name="Sun L."/>
            <person name="Yuan J."/>
            <person name="Sun Y."/>
            <person name="Gao Y."/>
            <person name="Zhang L."/>
            <person name="Li S."/>
            <person name="Dai H."/>
            <person name="Hamel J.F."/>
            <person name="Liu C."/>
            <person name="Yu Y."/>
            <person name="Liu S."/>
            <person name="Lin W."/>
            <person name="Guo K."/>
            <person name="Jin S."/>
            <person name="Xu P."/>
            <person name="Storey K.B."/>
            <person name="Huan P."/>
            <person name="Zhang T."/>
            <person name="Zhou Y."/>
            <person name="Zhang J."/>
            <person name="Lin C."/>
            <person name="Li X."/>
            <person name="Xing L."/>
            <person name="Huo D."/>
            <person name="Sun M."/>
            <person name="Wang L."/>
            <person name="Mercier A."/>
            <person name="Li F."/>
            <person name="Yang H."/>
            <person name="Xiang J."/>
        </authorList>
    </citation>
    <scope>NUCLEOTIDE SEQUENCE [LARGE SCALE GENOMIC DNA]</scope>
    <source>
        <strain evidence="1">Shaxun</strain>
        <tissue evidence="1">Muscle</tissue>
    </source>
</reference>
<evidence type="ECO:0000313" key="1">
    <source>
        <dbReference type="EMBL" id="PIK37012.1"/>
    </source>
</evidence>
<comment type="caution">
    <text evidence="1">The sequence shown here is derived from an EMBL/GenBank/DDBJ whole genome shotgun (WGS) entry which is preliminary data.</text>
</comment>
<evidence type="ECO:0000313" key="2">
    <source>
        <dbReference type="Proteomes" id="UP000230750"/>
    </source>
</evidence>
<proteinExistence type="predicted"/>
<dbReference type="InterPro" id="IPR027417">
    <property type="entry name" value="P-loop_NTPase"/>
</dbReference>
<organism evidence="1 2">
    <name type="scientific">Stichopus japonicus</name>
    <name type="common">Sea cucumber</name>
    <dbReference type="NCBI Taxonomy" id="307972"/>
    <lineage>
        <taxon>Eukaryota</taxon>
        <taxon>Metazoa</taxon>
        <taxon>Echinodermata</taxon>
        <taxon>Eleutherozoa</taxon>
        <taxon>Echinozoa</taxon>
        <taxon>Holothuroidea</taxon>
        <taxon>Aspidochirotacea</taxon>
        <taxon>Aspidochirotida</taxon>
        <taxon>Stichopodidae</taxon>
        <taxon>Apostichopus</taxon>
    </lineage>
</organism>
<dbReference type="OrthoDB" id="10010208at2759"/>
<name>A0A2G8JMM7_STIJA</name>
<dbReference type="Proteomes" id="UP000230750">
    <property type="component" value="Unassembled WGS sequence"/>
</dbReference>
<dbReference type="EMBL" id="MRZV01001575">
    <property type="protein sequence ID" value="PIK37012.1"/>
    <property type="molecule type" value="Genomic_DNA"/>
</dbReference>
<dbReference type="Gene3D" id="3.40.50.300">
    <property type="entry name" value="P-loop containing nucleotide triphosphate hydrolases"/>
    <property type="match status" value="1"/>
</dbReference>
<sequence length="178" mass="20718">MVSHYYFCKDGGESNAPCQQSIEKFALLVRSIFLHQMASGVNKCEQDSRLKWSCASKRLSLDKLVDSNSTKEEMVLNYLERKLVDTFAVVGLLDEYETSLALLQEALGLPFYDECITEFSNSKINNTDQRALERIASKKKLLENEDVRKALDADIRLYRKAKELFEKQKERSRRYWKN</sequence>
<gene>
    <name evidence="1" type="ORF">BSL78_26153</name>
</gene>
<protein>
    <submittedName>
        <fullName evidence="1">Uncharacterized protein</fullName>
    </submittedName>
</protein>